<dbReference type="KEGG" id="tad:TRIADDRAFT_58877"/>
<protein>
    <submittedName>
        <fullName evidence="2">Uncharacterized protein</fullName>
    </submittedName>
</protein>
<feature type="compositionally biased region" description="Low complexity" evidence="1">
    <location>
        <begin position="356"/>
        <end position="384"/>
    </location>
</feature>
<dbReference type="InParanoid" id="B3S3X2"/>
<evidence type="ECO:0000313" key="2">
    <source>
        <dbReference type="EMBL" id="EDV22355.1"/>
    </source>
</evidence>
<dbReference type="RefSeq" id="XP_002114899.1">
    <property type="nucleotide sequence ID" value="XM_002114863.1"/>
</dbReference>
<feature type="compositionally biased region" description="Polar residues" evidence="1">
    <location>
        <begin position="393"/>
        <end position="404"/>
    </location>
</feature>
<feature type="region of interest" description="Disordered" evidence="1">
    <location>
        <begin position="356"/>
        <end position="404"/>
    </location>
</feature>
<dbReference type="eggNOG" id="ENOG502S0RA">
    <property type="taxonomic scope" value="Eukaryota"/>
</dbReference>
<accession>B3S3X2</accession>
<dbReference type="OMA" id="MEVNWEN"/>
<dbReference type="Proteomes" id="UP000009022">
    <property type="component" value="Unassembled WGS sequence"/>
</dbReference>
<reference evidence="2 3" key="1">
    <citation type="journal article" date="2008" name="Nature">
        <title>The Trichoplax genome and the nature of placozoans.</title>
        <authorList>
            <person name="Srivastava M."/>
            <person name="Begovic E."/>
            <person name="Chapman J."/>
            <person name="Putnam N.H."/>
            <person name="Hellsten U."/>
            <person name="Kawashima T."/>
            <person name="Kuo A."/>
            <person name="Mitros T."/>
            <person name="Salamov A."/>
            <person name="Carpenter M.L."/>
            <person name="Signorovitch A.Y."/>
            <person name="Moreno M.A."/>
            <person name="Kamm K."/>
            <person name="Grimwood J."/>
            <person name="Schmutz J."/>
            <person name="Shapiro H."/>
            <person name="Grigoriev I.V."/>
            <person name="Buss L.W."/>
            <person name="Schierwater B."/>
            <person name="Dellaporta S.L."/>
            <person name="Rokhsar D.S."/>
        </authorList>
    </citation>
    <scope>NUCLEOTIDE SEQUENCE [LARGE SCALE GENOMIC DNA]</scope>
    <source>
        <strain evidence="2 3">Grell-BS-1999</strain>
    </source>
</reference>
<evidence type="ECO:0000313" key="3">
    <source>
        <dbReference type="Proteomes" id="UP000009022"/>
    </source>
</evidence>
<dbReference type="CTD" id="6756112"/>
<dbReference type="HOGENOM" id="CLU_682131_0_0_1"/>
<name>B3S3X2_TRIAD</name>
<evidence type="ECO:0000256" key="1">
    <source>
        <dbReference type="SAM" id="MobiDB-lite"/>
    </source>
</evidence>
<dbReference type="AlphaFoldDB" id="B3S3X2"/>
<keyword evidence="3" id="KW-1185">Reference proteome</keyword>
<proteinExistence type="predicted"/>
<dbReference type="EMBL" id="DS985249">
    <property type="protein sequence ID" value="EDV22355.1"/>
    <property type="molecule type" value="Genomic_DNA"/>
</dbReference>
<dbReference type="PhylomeDB" id="B3S3X2"/>
<sequence>MEVNWENKIASIIRENEDSISKIKHSLQLYRKKPDNKLLAANYGLQGYKSSGLNYASPTSHDFNQSTLGQPITTSSNSVEHIRQELMTPSSPLLVNSLVERIDQQAQTIRSLTSTMRELKFQLDVNEKNTTNLRDEINSIKRVNSQQELDHIIEDKLRSWKKQLQLEVKAITNDVRRRPIRDDKDDSYTKSSEPALAILSQDFYQSKKYVEEDFATFQGNLDRLRSRVGKIEVDKNNLSCELQALYVNQDQMKRQVDGILNTQHHHAQHIQLLNEDKQLKNALLQDLRLAIDNIQDEILQHASVLQQLKTSRSIEVRKKHLKKNLQRKKEAFASTAVDGINSSNLVTVSSVSSASVSSSASTKSQSSSIESSSNSINTSSSGESKSSDRSNRFLATSSSSESGK</sequence>
<organism evidence="2 3">
    <name type="scientific">Trichoplax adhaerens</name>
    <name type="common">Trichoplax reptans</name>
    <dbReference type="NCBI Taxonomy" id="10228"/>
    <lineage>
        <taxon>Eukaryota</taxon>
        <taxon>Metazoa</taxon>
        <taxon>Placozoa</taxon>
        <taxon>Uniplacotomia</taxon>
        <taxon>Trichoplacea</taxon>
        <taxon>Trichoplacidae</taxon>
        <taxon>Trichoplax</taxon>
    </lineage>
</organism>
<dbReference type="GeneID" id="6756112"/>
<gene>
    <name evidence="2" type="ORF">TRIADDRAFT_58877</name>
</gene>
<dbReference type="OrthoDB" id="9904351at2759"/>